<proteinExistence type="predicted"/>
<dbReference type="AlphaFoldDB" id="I0IID5"/>
<evidence type="ECO:0000313" key="3">
    <source>
        <dbReference type="Proteomes" id="UP000007881"/>
    </source>
</evidence>
<organism evidence="2 3">
    <name type="scientific">Phycisphaera mikurensis (strain NBRC 102666 / KCTC 22515 / FYK2301M01)</name>
    <dbReference type="NCBI Taxonomy" id="1142394"/>
    <lineage>
        <taxon>Bacteria</taxon>
        <taxon>Pseudomonadati</taxon>
        <taxon>Planctomycetota</taxon>
        <taxon>Phycisphaerae</taxon>
        <taxon>Phycisphaerales</taxon>
        <taxon>Phycisphaeraceae</taxon>
        <taxon>Phycisphaera</taxon>
    </lineage>
</organism>
<dbReference type="HOGENOM" id="CLU_1684949_0_0_0"/>
<accession>I0IID5</accession>
<evidence type="ECO:0000313" key="2">
    <source>
        <dbReference type="EMBL" id="BAM05023.1"/>
    </source>
</evidence>
<gene>
    <name evidence="2" type="ordered locus">PSMK_28640</name>
</gene>
<name>I0IID5_PHYMF</name>
<dbReference type="RefSeq" id="WP_014438233.1">
    <property type="nucleotide sequence ID" value="NC_017080.1"/>
</dbReference>
<keyword evidence="3" id="KW-1185">Reference proteome</keyword>
<dbReference type="Proteomes" id="UP000007881">
    <property type="component" value="Chromosome"/>
</dbReference>
<dbReference type="EMBL" id="AP012338">
    <property type="protein sequence ID" value="BAM05023.1"/>
    <property type="molecule type" value="Genomic_DNA"/>
</dbReference>
<dbReference type="KEGG" id="phm:PSMK_28640"/>
<dbReference type="OrthoDB" id="287229at2"/>
<sequence length="156" mass="15828">MPQSSATSATSEPSPADPPAAAPAGPLRLREVGGGIVRFSVPGTDYRLEAAAGGSLGPSAAAGQRLRGTLHAVARKVWPVAAGGRFVEPVFGRPRRIQAAVLGADEASNTLHLDAGGVKFAARLGHAGQRVADFPPQTLVTLSVDDHVVLEAAPAD</sequence>
<evidence type="ECO:0000256" key="1">
    <source>
        <dbReference type="SAM" id="MobiDB-lite"/>
    </source>
</evidence>
<reference evidence="2 3" key="1">
    <citation type="submission" date="2012-02" db="EMBL/GenBank/DDBJ databases">
        <title>Complete genome sequence of Phycisphaera mikurensis NBRC 102666.</title>
        <authorList>
            <person name="Ankai A."/>
            <person name="Hosoyama A."/>
            <person name="Terui Y."/>
            <person name="Sekine M."/>
            <person name="Fukai R."/>
            <person name="Kato Y."/>
            <person name="Nakamura S."/>
            <person name="Yamada-Narita S."/>
            <person name="Kawakoshi A."/>
            <person name="Fukunaga Y."/>
            <person name="Yamazaki S."/>
            <person name="Fujita N."/>
        </authorList>
    </citation>
    <scope>NUCLEOTIDE SEQUENCE [LARGE SCALE GENOMIC DNA]</scope>
    <source>
        <strain evidence="3">NBRC 102666 / KCTC 22515 / FYK2301M01</strain>
    </source>
</reference>
<protein>
    <submittedName>
        <fullName evidence="2">Uncharacterized protein</fullName>
    </submittedName>
</protein>
<feature type="compositionally biased region" description="Low complexity" evidence="1">
    <location>
        <begin position="1"/>
        <end position="14"/>
    </location>
</feature>
<feature type="region of interest" description="Disordered" evidence="1">
    <location>
        <begin position="1"/>
        <end position="27"/>
    </location>
</feature>
<dbReference type="STRING" id="1142394.PSMK_28640"/>